<reference evidence="2 3" key="1">
    <citation type="submission" date="2019-05" db="EMBL/GenBank/DDBJ databases">
        <title>Emergence of the Ug99 lineage of the wheat stem rust pathogen through somatic hybridization.</title>
        <authorList>
            <person name="Li F."/>
            <person name="Upadhyaya N.M."/>
            <person name="Sperschneider J."/>
            <person name="Matny O."/>
            <person name="Nguyen-Phuc H."/>
            <person name="Mago R."/>
            <person name="Raley C."/>
            <person name="Miller M.E."/>
            <person name="Silverstein K.A.T."/>
            <person name="Henningsen E."/>
            <person name="Hirsch C.D."/>
            <person name="Visser B."/>
            <person name="Pretorius Z.A."/>
            <person name="Steffenson B.J."/>
            <person name="Schwessinger B."/>
            <person name="Dodds P.N."/>
            <person name="Figueroa M."/>
        </authorList>
    </citation>
    <scope>NUCLEOTIDE SEQUENCE [LARGE SCALE GENOMIC DNA]</scope>
    <source>
        <strain evidence="2 3">Ug99</strain>
    </source>
</reference>
<dbReference type="EMBL" id="VDEP01000351">
    <property type="protein sequence ID" value="KAA1097133.1"/>
    <property type="molecule type" value="Genomic_DNA"/>
</dbReference>
<proteinExistence type="predicted"/>
<name>A0A5B0P7U3_PUCGR</name>
<evidence type="ECO:0000313" key="2">
    <source>
        <dbReference type="EMBL" id="KAA1097133.1"/>
    </source>
</evidence>
<comment type="caution">
    <text evidence="2">The sequence shown here is derived from an EMBL/GenBank/DDBJ whole genome shotgun (WGS) entry which is preliminary data.</text>
</comment>
<sequence length="103" mass="11124">MSTRDPQQASSPISTTGTKTLSPSSVQYQSAKLRIDLPWKGVSKKLGKDTLGTATTLSAASWIQSSPQRVNLPDSTTELALMTVSQSEYDSQSDILILMFSID</sequence>
<evidence type="ECO:0000313" key="3">
    <source>
        <dbReference type="Proteomes" id="UP000325313"/>
    </source>
</evidence>
<dbReference type="Proteomes" id="UP000325313">
    <property type="component" value="Unassembled WGS sequence"/>
</dbReference>
<gene>
    <name evidence="2" type="ORF">PGTUg99_003537</name>
</gene>
<evidence type="ECO:0000256" key="1">
    <source>
        <dbReference type="SAM" id="MobiDB-lite"/>
    </source>
</evidence>
<protein>
    <submittedName>
        <fullName evidence="2">Uncharacterized protein</fullName>
    </submittedName>
</protein>
<accession>A0A5B0P7U3</accession>
<feature type="region of interest" description="Disordered" evidence="1">
    <location>
        <begin position="1"/>
        <end position="25"/>
    </location>
</feature>
<dbReference type="AlphaFoldDB" id="A0A5B0P7U3"/>
<organism evidence="2 3">
    <name type="scientific">Puccinia graminis f. sp. tritici</name>
    <dbReference type="NCBI Taxonomy" id="56615"/>
    <lineage>
        <taxon>Eukaryota</taxon>
        <taxon>Fungi</taxon>
        <taxon>Dikarya</taxon>
        <taxon>Basidiomycota</taxon>
        <taxon>Pucciniomycotina</taxon>
        <taxon>Pucciniomycetes</taxon>
        <taxon>Pucciniales</taxon>
        <taxon>Pucciniaceae</taxon>
        <taxon>Puccinia</taxon>
    </lineage>
</organism>